<organism evidence="1 2">
    <name type="scientific">Fusarium decemcellulare</name>
    <dbReference type="NCBI Taxonomy" id="57161"/>
    <lineage>
        <taxon>Eukaryota</taxon>
        <taxon>Fungi</taxon>
        <taxon>Dikarya</taxon>
        <taxon>Ascomycota</taxon>
        <taxon>Pezizomycotina</taxon>
        <taxon>Sordariomycetes</taxon>
        <taxon>Hypocreomycetidae</taxon>
        <taxon>Hypocreales</taxon>
        <taxon>Nectriaceae</taxon>
        <taxon>Fusarium</taxon>
        <taxon>Fusarium decemcellulare species complex</taxon>
    </lineage>
</organism>
<comment type="caution">
    <text evidence="1">The sequence shown here is derived from an EMBL/GenBank/DDBJ whole genome shotgun (WGS) entry which is preliminary data.</text>
</comment>
<protein>
    <submittedName>
        <fullName evidence="1">Uncharacterized protein</fullName>
    </submittedName>
</protein>
<evidence type="ECO:0000313" key="2">
    <source>
        <dbReference type="Proteomes" id="UP001148629"/>
    </source>
</evidence>
<name>A0ACC1SGR2_9HYPO</name>
<dbReference type="EMBL" id="JANRMS010000459">
    <property type="protein sequence ID" value="KAJ3539469.1"/>
    <property type="molecule type" value="Genomic_DNA"/>
</dbReference>
<accession>A0ACC1SGR2</accession>
<evidence type="ECO:0000313" key="1">
    <source>
        <dbReference type="EMBL" id="KAJ3539469.1"/>
    </source>
</evidence>
<sequence length="235" mass="25945">MTRLELEPIHFNQFTISRSSKRSLQPNLYPHFVVMDLPQLGRDEAPIRHPNCCLSLSSKLLQTLTRVFSDGAPASQISTVLSIGSGSGILEALLLSHVESEPQNAASFNVEGVEVQQLGGKEPVNKYLPEQAIYTVRGTWDVVSRLHGPDVAALMFVYPRQPRLVLEYIWAVAEQDLDVKVVVWLGPVGDWEVFEPCFQIGKEGSPGIFTIVQKSQGAEAGLDEYELMVVLGRAS</sequence>
<dbReference type="Proteomes" id="UP001148629">
    <property type="component" value="Unassembled WGS sequence"/>
</dbReference>
<gene>
    <name evidence="1" type="ORF">NM208_g5478</name>
</gene>
<keyword evidence="2" id="KW-1185">Reference proteome</keyword>
<reference evidence="1" key="1">
    <citation type="submission" date="2022-08" db="EMBL/GenBank/DDBJ databases">
        <title>Genome Sequence of Fusarium decemcellulare.</title>
        <authorList>
            <person name="Buettner E."/>
        </authorList>
    </citation>
    <scope>NUCLEOTIDE SEQUENCE</scope>
    <source>
        <strain evidence="1">Babe19</strain>
    </source>
</reference>
<proteinExistence type="predicted"/>